<protein>
    <recommendedName>
        <fullName evidence="3">Lipoprotein</fullName>
    </recommendedName>
</protein>
<organism evidence="1 2">
    <name type="scientific">Mucilaginibacter gotjawali</name>
    <dbReference type="NCBI Taxonomy" id="1550579"/>
    <lineage>
        <taxon>Bacteria</taxon>
        <taxon>Pseudomonadati</taxon>
        <taxon>Bacteroidota</taxon>
        <taxon>Sphingobacteriia</taxon>
        <taxon>Sphingobacteriales</taxon>
        <taxon>Sphingobacteriaceae</taxon>
        <taxon>Mucilaginibacter</taxon>
    </lineage>
</organism>
<evidence type="ECO:0000313" key="2">
    <source>
        <dbReference type="Proteomes" id="UP000539265"/>
    </source>
</evidence>
<proteinExistence type="predicted"/>
<keyword evidence="2" id="KW-1185">Reference proteome</keyword>
<sequence length="142" mass="16387">MEKLKPLITLLIFIFLVACSHKNMLRQTGDKELTVQLADISSPAVAGDLSFAARIIPDREKFGTSLKRSKENLLYRMDSCFYLQKGAVKVYSQLTQTVANGLSVSFDYLVTFDIDHFDEQKWNFIYLDKYLNKKKYTIKLTD</sequence>
<dbReference type="OrthoDB" id="773066at2"/>
<comment type="caution">
    <text evidence="1">The sequence shown here is derived from an EMBL/GenBank/DDBJ whole genome shotgun (WGS) entry which is preliminary data.</text>
</comment>
<dbReference type="PROSITE" id="PS51257">
    <property type="entry name" value="PROKAR_LIPOPROTEIN"/>
    <property type="match status" value="1"/>
</dbReference>
<dbReference type="EMBL" id="JACHWX010000009">
    <property type="protein sequence ID" value="MBB3056749.1"/>
    <property type="molecule type" value="Genomic_DNA"/>
</dbReference>
<evidence type="ECO:0008006" key="3">
    <source>
        <dbReference type="Google" id="ProtNLM"/>
    </source>
</evidence>
<dbReference type="AlphaFoldDB" id="A0A839SJM4"/>
<reference evidence="1" key="1">
    <citation type="submission" date="2020-08" db="EMBL/GenBank/DDBJ databases">
        <title>Genomic Encyclopedia of Type Strains, Phase III (KMG-III): the genomes of soil and plant-associated and newly described type strains.</title>
        <authorList>
            <person name="Whitman W."/>
        </authorList>
    </citation>
    <scope>NUCLEOTIDE SEQUENCE [LARGE SCALE GENOMIC DNA]</scope>
    <source>
        <strain evidence="1">CECT 8628</strain>
    </source>
</reference>
<name>A0A839SJM4_9SPHI</name>
<evidence type="ECO:0000313" key="1">
    <source>
        <dbReference type="EMBL" id="MBB3056749.1"/>
    </source>
</evidence>
<accession>A0A839SJM4</accession>
<dbReference type="Proteomes" id="UP000539265">
    <property type="component" value="Unassembled WGS sequence"/>
</dbReference>
<dbReference type="RefSeq" id="WP_096356074.1">
    <property type="nucleotide sequence ID" value="NZ_AP017313.1"/>
</dbReference>
<gene>
    <name evidence="1" type="ORF">FHS11_003175</name>
</gene>